<dbReference type="EMBL" id="BDCO01000002">
    <property type="protein sequence ID" value="GAT32624.1"/>
    <property type="molecule type" value="Genomic_DNA"/>
</dbReference>
<comment type="caution">
    <text evidence="2">The sequence shown here is derived from an EMBL/GenBank/DDBJ whole genome shotgun (WGS) entry which is preliminary data.</text>
</comment>
<dbReference type="InParanoid" id="A0A146G6R2"/>
<keyword evidence="1" id="KW-0472">Membrane</keyword>
<reference evidence="3" key="1">
    <citation type="journal article" date="2017" name="Genome Announc.">
        <title>Draft Genome Sequence of Terrimicrobium sacchariphilum NM-5T, a Facultative Anaerobic Soil Bacterium of the Class Spartobacteria.</title>
        <authorList>
            <person name="Qiu Y.L."/>
            <person name="Tourlousse D.M."/>
            <person name="Matsuura N."/>
            <person name="Ohashi A."/>
            <person name="Sekiguchi Y."/>
        </authorList>
    </citation>
    <scope>NUCLEOTIDE SEQUENCE [LARGE SCALE GENOMIC DNA]</scope>
    <source>
        <strain evidence="3">NM-5</strain>
    </source>
</reference>
<dbReference type="PANTHER" id="PTHR30093">
    <property type="entry name" value="GENERAL SECRETION PATHWAY PROTEIN G"/>
    <property type="match status" value="1"/>
</dbReference>
<dbReference type="Proteomes" id="UP000076023">
    <property type="component" value="Unassembled WGS sequence"/>
</dbReference>
<evidence type="ECO:0000313" key="2">
    <source>
        <dbReference type="EMBL" id="GAT32624.1"/>
    </source>
</evidence>
<evidence type="ECO:0000313" key="3">
    <source>
        <dbReference type="Proteomes" id="UP000076023"/>
    </source>
</evidence>
<dbReference type="SUPFAM" id="SSF54523">
    <property type="entry name" value="Pili subunits"/>
    <property type="match status" value="1"/>
</dbReference>
<dbReference type="Gene3D" id="3.30.700.10">
    <property type="entry name" value="Glycoprotein, Type 4 Pilin"/>
    <property type="match status" value="1"/>
</dbReference>
<dbReference type="OrthoDB" id="9886808at2"/>
<name>A0A146G6R2_TERSA</name>
<dbReference type="NCBIfam" id="TIGR02532">
    <property type="entry name" value="IV_pilin_GFxxxE"/>
    <property type="match status" value="1"/>
</dbReference>
<dbReference type="Pfam" id="PF07963">
    <property type="entry name" value="N_methyl"/>
    <property type="match status" value="1"/>
</dbReference>
<protein>
    <submittedName>
        <fullName evidence="2">Prepilin-type N-terminal cleavage/methylation domain-containing protein</fullName>
    </submittedName>
</protein>
<keyword evidence="3" id="KW-1185">Reference proteome</keyword>
<feature type="transmembrane region" description="Helical" evidence="1">
    <location>
        <begin position="32"/>
        <end position="51"/>
    </location>
</feature>
<evidence type="ECO:0000256" key="1">
    <source>
        <dbReference type="SAM" id="Phobius"/>
    </source>
</evidence>
<dbReference type="InterPro" id="IPR045584">
    <property type="entry name" value="Pilin-like"/>
</dbReference>
<gene>
    <name evidence="2" type="ORF">TSACC_21023</name>
</gene>
<dbReference type="PROSITE" id="PS00409">
    <property type="entry name" value="PROKAR_NTER_METHYL"/>
    <property type="match status" value="1"/>
</dbReference>
<keyword evidence="1" id="KW-1133">Transmembrane helix</keyword>
<keyword evidence="1" id="KW-0812">Transmembrane</keyword>
<accession>A0A146G6R2</accession>
<organism evidence="2 3">
    <name type="scientific">Terrimicrobium sacchariphilum</name>
    <dbReference type="NCBI Taxonomy" id="690879"/>
    <lineage>
        <taxon>Bacteria</taxon>
        <taxon>Pseudomonadati</taxon>
        <taxon>Verrucomicrobiota</taxon>
        <taxon>Terrimicrobiia</taxon>
        <taxon>Terrimicrobiales</taxon>
        <taxon>Terrimicrobiaceae</taxon>
        <taxon>Terrimicrobium</taxon>
    </lineage>
</organism>
<dbReference type="STRING" id="690879.TSACC_21023"/>
<sequence length="249" mass="26308">MNVFTLNLECKQQIRQLAARSALGKGFSLVELLVVIAIIGILAVVTIPAFNQMQAGAGFSRSLSDIQSLVEKARYEAMARNTYVWLAFQTATNQGSLEVQGALFASADGSGTNTSSANVQPLSRVMRMKDVALVDWQALSTETKQKAAARYSNTSRPDYVTSVGASFTTNQGGITASSGSVDFSGKNTLTFTPRGEVAMKGSLGSDDGFDPLIILGVKQSKGLQSLTNRDDAALLVDGGVGSVEVVRVQ</sequence>
<proteinExistence type="predicted"/>
<dbReference type="AlphaFoldDB" id="A0A146G6R2"/>
<dbReference type="InterPro" id="IPR012902">
    <property type="entry name" value="N_methyl_site"/>
</dbReference>